<name>A0ABR5MJ49_9BACI</name>
<dbReference type="EMBL" id="LGTK01000026">
    <property type="protein sequence ID" value="KPH75169.1"/>
    <property type="molecule type" value="Genomic_DNA"/>
</dbReference>
<accession>A0ABR5MJ49</accession>
<comment type="caution">
    <text evidence="1">The sequence shown here is derived from an EMBL/GenBank/DDBJ whole genome shotgun (WGS) entry which is preliminary data.</text>
</comment>
<organism evidence="1 2">
    <name type="scientific">Oceanobacillus caeni</name>
    <dbReference type="NCBI Taxonomy" id="405946"/>
    <lineage>
        <taxon>Bacteria</taxon>
        <taxon>Bacillati</taxon>
        <taxon>Bacillota</taxon>
        <taxon>Bacilli</taxon>
        <taxon>Bacillales</taxon>
        <taxon>Bacillaceae</taxon>
        <taxon>Oceanobacillus</taxon>
    </lineage>
</organism>
<dbReference type="Proteomes" id="UP000037854">
    <property type="component" value="Unassembled WGS sequence"/>
</dbReference>
<gene>
    <name evidence="1" type="ORF">AFL42_09205</name>
</gene>
<evidence type="ECO:0000313" key="2">
    <source>
        <dbReference type="Proteomes" id="UP000037854"/>
    </source>
</evidence>
<protein>
    <submittedName>
        <fullName evidence="1">Uncharacterized protein</fullName>
    </submittedName>
</protein>
<evidence type="ECO:0000313" key="1">
    <source>
        <dbReference type="EMBL" id="KPH75169.1"/>
    </source>
</evidence>
<reference evidence="1 2" key="1">
    <citation type="submission" date="2015-07" db="EMBL/GenBank/DDBJ databases">
        <title>High-quality draft genome sequence of Oceanobacillus caeni HM6, a bacillus isolated from a human feces.</title>
        <authorList>
            <person name="Kumar J."/>
            <person name="Verma M.K."/>
            <person name="Pandey R."/>
            <person name="Bhambi M."/>
            <person name="Chauhan N."/>
        </authorList>
    </citation>
    <scope>NUCLEOTIDE SEQUENCE [LARGE SCALE GENOMIC DNA]</scope>
    <source>
        <strain evidence="1 2">HM6</strain>
    </source>
</reference>
<keyword evidence="2" id="KW-1185">Reference proteome</keyword>
<sequence>MERNEFYSSIPKHLLGAFYIYICKNIEKGIKIEKMRTELDIIEKEVSKRRMTISELIKEGESFIQLKAHK</sequence>
<dbReference type="RefSeq" id="WP_060668453.1">
    <property type="nucleotide sequence ID" value="NZ_LGTK01000026.1"/>
</dbReference>
<proteinExistence type="predicted"/>